<organism evidence="1 2">
    <name type="scientific">Zarea fungicola</name>
    <dbReference type="NCBI Taxonomy" id="93591"/>
    <lineage>
        <taxon>Eukaryota</taxon>
        <taxon>Fungi</taxon>
        <taxon>Dikarya</taxon>
        <taxon>Ascomycota</taxon>
        <taxon>Pezizomycotina</taxon>
        <taxon>Sordariomycetes</taxon>
        <taxon>Hypocreomycetidae</taxon>
        <taxon>Hypocreales</taxon>
        <taxon>Cordycipitaceae</taxon>
        <taxon>Zarea</taxon>
    </lineage>
</organism>
<gene>
    <name evidence="1" type="ORF">NQ176_g4064</name>
</gene>
<evidence type="ECO:0000313" key="2">
    <source>
        <dbReference type="Proteomes" id="UP001143910"/>
    </source>
</evidence>
<dbReference type="EMBL" id="JANJQO010000418">
    <property type="protein sequence ID" value="KAJ2977990.1"/>
    <property type="molecule type" value="Genomic_DNA"/>
</dbReference>
<dbReference type="Proteomes" id="UP001143910">
    <property type="component" value="Unassembled WGS sequence"/>
</dbReference>
<protein>
    <submittedName>
        <fullName evidence="1">Uncharacterized protein</fullName>
    </submittedName>
</protein>
<proteinExistence type="predicted"/>
<name>A0ACC1NF86_9HYPO</name>
<keyword evidence="2" id="KW-1185">Reference proteome</keyword>
<reference evidence="1" key="1">
    <citation type="submission" date="2022-08" db="EMBL/GenBank/DDBJ databases">
        <title>Genome Sequence of Lecanicillium fungicola.</title>
        <authorList>
            <person name="Buettner E."/>
        </authorList>
    </citation>
    <scope>NUCLEOTIDE SEQUENCE</scope>
    <source>
        <strain evidence="1">Babe33</strain>
    </source>
</reference>
<evidence type="ECO:0000313" key="1">
    <source>
        <dbReference type="EMBL" id="KAJ2977990.1"/>
    </source>
</evidence>
<sequence length="426" mass="47027">MAEAIGIASGLVGLATFACQCSVVLYKTVASFQSHQQRVHDLVEETSALAEVLQSLVDAARANSELQIPALAIPLKRCATACQEFTKEIEKFSSRSTNNGKTSFRDWARLRYMGEDIDGFRRLLSSYKMTINIALTNASLQQSMVTSEAVQSYNALLQTARADLEERLEIIDDKLGLMLSQQLDQSSSTEASDVAQIREERQSTENSLQICAELSDHITRIQIANRRERLSVNSTGTSESASVSEKITNDGLQECKDSLARMAAKLASHEKQLFDSLANRMNAASDTPDVAADIARLRDEWESARQSMNLVSSASHALENSVSIIENHATGDAVQFMVSTNGKILHGTNRGLGWRTRQVGGYIDSETVRQISRDLSRPPLYEAEKGSPDEYSAREERDASFKERFGDGYKLAAKAEPRMRSPFKPA</sequence>
<accession>A0ACC1NF86</accession>
<comment type="caution">
    <text evidence="1">The sequence shown here is derived from an EMBL/GenBank/DDBJ whole genome shotgun (WGS) entry which is preliminary data.</text>
</comment>